<dbReference type="InterPro" id="IPR011527">
    <property type="entry name" value="ABC1_TM_dom"/>
</dbReference>
<keyword evidence="5 7" id="KW-1133">Transmembrane helix</keyword>
<gene>
    <name evidence="10" type="ORF">DJ90_1366</name>
    <name evidence="11" type="ORF">GNQ08_01510</name>
</gene>
<name>A0A090Y6V8_PAEMA</name>
<organism evidence="10 12">
    <name type="scientific">Paenibacillus macerans</name>
    <name type="common">Bacillus macerans</name>
    <dbReference type="NCBI Taxonomy" id="44252"/>
    <lineage>
        <taxon>Bacteria</taxon>
        <taxon>Bacillati</taxon>
        <taxon>Bacillota</taxon>
        <taxon>Bacilli</taxon>
        <taxon>Bacillales</taxon>
        <taxon>Paenibacillaceae</taxon>
        <taxon>Paenibacillus</taxon>
    </lineage>
</organism>
<dbReference type="EMBL" id="JMQA01000047">
    <property type="protein sequence ID" value="KFM94498.1"/>
    <property type="molecule type" value="Genomic_DNA"/>
</dbReference>
<keyword evidence="4 11" id="KW-0067">ATP-binding</keyword>
<dbReference type="PROSITE" id="PS00211">
    <property type="entry name" value="ABC_TRANSPORTER_1"/>
    <property type="match status" value="1"/>
</dbReference>
<feature type="transmembrane region" description="Helical" evidence="7">
    <location>
        <begin position="160"/>
        <end position="178"/>
    </location>
</feature>
<proteinExistence type="predicted"/>
<evidence type="ECO:0000259" key="9">
    <source>
        <dbReference type="PROSITE" id="PS50929"/>
    </source>
</evidence>
<evidence type="ECO:0000256" key="6">
    <source>
        <dbReference type="ARBA" id="ARBA00023136"/>
    </source>
</evidence>
<keyword evidence="6 7" id="KW-0472">Membrane</keyword>
<evidence type="ECO:0000259" key="8">
    <source>
        <dbReference type="PROSITE" id="PS50893"/>
    </source>
</evidence>
<reference evidence="11 13" key="2">
    <citation type="submission" date="2019-11" db="EMBL/GenBank/DDBJ databases">
        <title>Draft genome sequences of five Paenibacillus species of dairy origin.</title>
        <authorList>
            <person name="Olajide A.M."/>
            <person name="Chen S."/>
            <person name="Lapointe G."/>
        </authorList>
    </citation>
    <scope>NUCLEOTIDE SEQUENCE [LARGE SCALE GENOMIC DNA]</scope>
    <source>
        <strain evidence="11 13">3CT49</strain>
    </source>
</reference>
<comment type="subcellular location">
    <subcellularLocation>
        <location evidence="1">Cell membrane</location>
        <topology evidence="1">Multi-pass membrane protein</topology>
    </subcellularLocation>
</comment>
<dbReference type="PANTHER" id="PTHR24221">
    <property type="entry name" value="ATP-BINDING CASSETTE SUB-FAMILY B"/>
    <property type="match status" value="1"/>
</dbReference>
<dbReference type="Gene3D" id="1.20.1560.10">
    <property type="entry name" value="ABC transporter type 1, transmembrane domain"/>
    <property type="match status" value="1"/>
</dbReference>
<evidence type="ECO:0000313" key="13">
    <source>
        <dbReference type="Proteomes" id="UP000442469"/>
    </source>
</evidence>
<dbReference type="SUPFAM" id="SSF52540">
    <property type="entry name" value="P-loop containing nucleoside triphosphate hydrolases"/>
    <property type="match status" value="1"/>
</dbReference>
<feature type="transmembrane region" description="Helical" evidence="7">
    <location>
        <begin position="20"/>
        <end position="41"/>
    </location>
</feature>
<dbReference type="Proteomes" id="UP000029278">
    <property type="component" value="Unassembled WGS sequence"/>
</dbReference>
<dbReference type="InterPro" id="IPR003593">
    <property type="entry name" value="AAA+_ATPase"/>
</dbReference>
<evidence type="ECO:0000256" key="2">
    <source>
        <dbReference type="ARBA" id="ARBA00022692"/>
    </source>
</evidence>
<evidence type="ECO:0000256" key="1">
    <source>
        <dbReference type="ARBA" id="ARBA00004651"/>
    </source>
</evidence>
<evidence type="ECO:0000256" key="3">
    <source>
        <dbReference type="ARBA" id="ARBA00022741"/>
    </source>
</evidence>
<feature type="domain" description="ABC transmembrane type-1" evidence="9">
    <location>
        <begin position="21"/>
        <end position="303"/>
    </location>
</feature>
<dbReference type="Proteomes" id="UP000442469">
    <property type="component" value="Unassembled WGS sequence"/>
</dbReference>
<dbReference type="GeneID" id="77010738"/>
<dbReference type="GO" id="GO:0016887">
    <property type="term" value="F:ATP hydrolysis activity"/>
    <property type="evidence" value="ECO:0007669"/>
    <property type="project" value="InterPro"/>
</dbReference>
<dbReference type="GO" id="GO:0140359">
    <property type="term" value="F:ABC-type transporter activity"/>
    <property type="evidence" value="ECO:0007669"/>
    <property type="project" value="InterPro"/>
</dbReference>
<dbReference type="Pfam" id="PF00664">
    <property type="entry name" value="ABC_membrane"/>
    <property type="match status" value="1"/>
</dbReference>
<feature type="transmembrane region" description="Helical" evidence="7">
    <location>
        <begin position="132"/>
        <end position="154"/>
    </location>
</feature>
<dbReference type="STRING" id="44252.DJ90_1366"/>
<comment type="caution">
    <text evidence="10">The sequence shown here is derived from an EMBL/GenBank/DDBJ whole genome shotgun (WGS) entry which is preliminary data.</text>
</comment>
<dbReference type="PROSITE" id="PS50929">
    <property type="entry name" value="ABC_TM1F"/>
    <property type="match status" value="1"/>
</dbReference>
<feature type="transmembrane region" description="Helical" evidence="7">
    <location>
        <begin position="56"/>
        <end position="77"/>
    </location>
</feature>
<dbReference type="Pfam" id="PF00005">
    <property type="entry name" value="ABC_tran"/>
    <property type="match status" value="1"/>
</dbReference>
<dbReference type="RefSeq" id="WP_051985180.1">
    <property type="nucleotide sequence ID" value="NZ_BGMM01000004.1"/>
</dbReference>
<dbReference type="CDD" id="cd07346">
    <property type="entry name" value="ABC_6TM_exporters"/>
    <property type="match status" value="1"/>
</dbReference>
<dbReference type="GO" id="GO:0034040">
    <property type="term" value="F:ATPase-coupled lipid transmembrane transporter activity"/>
    <property type="evidence" value="ECO:0007669"/>
    <property type="project" value="TreeGrafter"/>
</dbReference>
<dbReference type="EMBL" id="WNZZ01000001">
    <property type="protein sequence ID" value="MUG21110.1"/>
    <property type="molecule type" value="Genomic_DNA"/>
</dbReference>
<dbReference type="SUPFAM" id="SSF90123">
    <property type="entry name" value="ABC transporter transmembrane region"/>
    <property type="match status" value="1"/>
</dbReference>
<feature type="transmembrane region" description="Helical" evidence="7">
    <location>
        <begin position="239"/>
        <end position="262"/>
    </location>
</feature>
<evidence type="ECO:0000256" key="4">
    <source>
        <dbReference type="ARBA" id="ARBA00022840"/>
    </source>
</evidence>
<dbReference type="InterPro" id="IPR027417">
    <property type="entry name" value="P-loop_NTPase"/>
</dbReference>
<dbReference type="InterPro" id="IPR039421">
    <property type="entry name" value="Type_1_exporter"/>
</dbReference>
<feature type="domain" description="ABC transporter" evidence="8">
    <location>
        <begin position="334"/>
        <end position="566"/>
    </location>
</feature>
<accession>A0A090Y6V8</accession>
<dbReference type="InterPro" id="IPR036640">
    <property type="entry name" value="ABC1_TM_sf"/>
</dbReference>
<evidence type="ECO:0000313" key="11">
    <source>
        <dbReference type="EMBL" id="MUG21110.1"/>
    </source>
</evidence>
<dbReference type="InterPro" id="IPR003439">
    <property type="entry name" value="ABC_transporter-like_ATP-bd"/>
</dbReference>
<dbReference type="OrthoDB" id="9802264at2"/>
<keyword evidence="12" id="KW-1185">Reference proteome</keyword>
<evidence type="ECO:0000256" key="5">
    <source>
        <dbReference type="ARBA" id="ARBA00022989"/>
    </source>
</evidence>
<dbReference type="GO" id="GO:0005524">
    <property type="term" value="F:ATP binding"/>
    <property type="evidence" value="ECO:0007669"/>
    <property type="project" value="UniProtKB-KW"/>
</dbReference>
<dbReference type="Gene3D" id="3.40.50.300">
    <property type="entry name" value="P-loop containing nucleotide triphosphate hydrolases"/>
    <property type="match status" value="1"/>
</dbReference>
<dbReference type="CDD" id="cd03228">
    <property type="entry name" value="ABCC_MRP_Like"/>
    <property type="match status" value="1"/>
</dbReference>
<evidence type="ECO:0000313" key="12">
    <source>
        <dbReference type="Proteomes" id="UP000029278"/>
    </source>
</evidence>
<keyword evidence="3" id="KW-0547">Nucleotide-binding</keyword>
<dbReference type="GO" id="GO:0005886">
    <property type="term" value="C:plasma membrane"/>
    <property type="evidence" value="ECO:0007669"/>
    <property type="project" value="UniProtKB-SubCell"/>
</dbReference>
<dbReference type="AlphaFoldDB" id="A0A090Y6V8"/>
<dbReference type="PROSITE" id="PS50893">
    <property type="entry name" value="ABC_TRANSPORTER_2"/>
    <property type="match status" value="1"/>
</dbReference>
<evidence type="ECO:0000313" key="10">
    <source>
        <dbReference type="EMBL" id="KFM94498.1"/>
    </source>
</evidence>
<sequence length="566" mass="64351">MHNAYIAFLNKYLLKEKKIIIVVLAITVLQSLITICIPLTYKGLIDQAFPKRDFNLFMICVSGMLILFFTNSLLNILKDYLLAKIVENLSFSLRRGLNDKLSRLPYKFFDDHKLSDILSRYNKEIDTIKQNCGYMTVSIFSNAVTTVFACSMILFFDWKLLAVSMLIIALYILVNRCFGKKVKEYAEKTMKSNEQSMNQMVETYNNVLMTKIYNAFGYVEKNFLKAYKRQYDHQMKLELAYSININIGGILVYLLSGVIWIIGGLGVFANRYTIGTIVSLINYQSMLLGSTRFFSEFNNSYQGTVTAIGRLDEILNEAEENVKGAPPPQQIYEIIIDHVSFSYDVNDRPVLLDAKGAIKKGEITAFVGPSGCGKSTITKLLLGLYKPQQGCIRINHDRLDGMDLCLFRRRTAYIPQDSLFFHDSILNNIGFGTNVNLNLLDDYTKTIDLYDEIMDLPNKWDTILSVGGNNISGGQKKRLDILRALVKNADIIIFDEPTASLDAERRGAFLNLLKEIKNDKIIILITHNTDEMQYFDKIYAVQDGTLLSLTNEEWQANVSKPSVVCS</sequence>
<dbReference type="PATRIC" id="fig|44252.3.peg.5647"/>
<protein>
    <submittedName>
        <fullName evidence="10">ABC transporter family protein</fullName>
    </submittedName>
    <submittedName>
        <fullName evidence="11">ATP-binding cassette domain-containing protein</fullName>
    </submittedName>
</protein>
<evidence type="ECO:0000256" key="7">
    <source>
        <dbReference type="SAM" id="Phobius"/>
    </source>
</evidence>
<dbReference type="HOGENOM" id="CLU_000604_84_3_9"/>
<reference evidence="10 12" key="1">
    <citation type="submission" date="2014-04" db="EMBL/GenBank/DDBJ databases">
        <authorList>
            <person name="Bishop-Lilly K.A."/>
            <person name="Broomall S.M."/>
            <person name="Chain P.S."/>
            <person name="Chertkov O."/>
            <person name="Coyne S.R."/>
            <person name="Daligault H.E."/>
            <person name="Davenport K.W."/>
            <person name="Erkkila T."/>
            <person name="Frey K.G."/>
            <person name="Gibbons H.S."/>
            <person name="Gu W."/>
            <person name="Jaissle J."/>
            <person name="Johnson S.L."/>
            <person name="Koroleva G.I."/>
            <person name="Ladner J.T."/>
            <person name="Lo C.-C."/>
            <person name="Minogue T.D."/>
            <person name="Munk C."/>
            <person name="Palacios G.F."/>
            <person name="Redden C.L."/>
            <person name="Rosenzweig C.N."/>
            <person name="Scholz M.B."/>
            <person name="Teshima H."/>
            <person name="Xu Y."/>
        </authorList>
    </citation>
    <scope>NUCLEOTIDE SEQUENCE [LARGE SCALE GENOMIC DNA]</scope>
    <source>
        <strain evidence="10 12">8244</strain>
    </source>
</reference>
<dbReference type="SMART" id="SM00382">
    <property type="entry name" value="AAA"/>
    <property type="match status" value="1"/>
</dbReference>
<dbReference type="PANTHER" id="PTHR24221:SF654">
    <property type="entry name" value="ATP-BINDING CASSETTE SUB-FAMILY B MEMBER 6"/>
    <property type="match status" value="1"/>
</dbReference>
<keyword evidence="2 7" id="KW-0812">Transmembrane</keyword>
<dbReference type="InterPro" id="IPR017871">
    <property type="entry name" value="ABC_transporter-like_CS"/>
</dbReference>